<organism evidence="3 4">
    <name type="scientific">Bombilactobacillus bombi</name>
    <dbReference type="NCBI Taxonomy" id="1303590"/>
    <lineage>
        <taxon>Bacteria</taxon>
        <taxon>Bacillati</taxon>
        <taxon>Bacillota</taxon>
        <taxon>Bacilli</taxon>
        <taxon>Lactobacillales</taxon>
        <taxon>Lactobacillaceae</taxon>
        <taxon>Bombilactobacillus</taxon>
    </lineage>
</organism>
<evidence type="ECO:0000256" key="2">
    <source>
        <dbReference type="ARBA" id="ARBA00023002"/>
    </source>
</evidence>
<dbReference type="PRINTS" id="PR00081">
    <property type="entry name" value="GDHRDH"/>
</dbReference>
<dbReference type="GO" id="GO:0008206">
    <property type="term" value="P:bile acid metabolic process"/>
    <property type="evidence" value="ECO:0007669"/>
    <property type="project" value="UniProtKB-ARBA"/>
</dbReference>
<comment type="caution">
    <text evidence="3">The sequence shown here is derived from an EMBL/GenBank/DDBJ whole genome shotgun (WGS) entry which is preliminary data.</text>
</comment>
<comment type="similarity">
    <text evidence="1">Belongs to the short-chain dehydrogenases/reductases (SDR) family.</text>
</comment>
<keyword evidence="2 3" id="KW-0560">Oxidoreductase</keyword>
<gene>
    <name evidence="3" type="ORF">DS832_07205</name>
</gene>
<dbReference type="InterPro" id="IPR036291">
    <property type="entry name" value="NAD(P)-bd_dom_sf"/>
</dbReference>
<dbReference type="EMBL" id="QOCS01000016">
    <property type="protein sequence ID" value="RHW45604.1"/>
    <property type="molecule type" value="Genomic_DNA"/>
</dbReference>
<reference evidence="3 4" key="1">
    <citation type="submission" date="2018-07" db="EMBL/GenBank/DDBJ databases">
        <title>Genome sequences of six Lactobacillus spp. isolated from bumble bee guts.</title>
        <authorList>
            <person name="Motta E.V.S."/>
            <person name="Moran N.A."/>
        </authorList>
    </citation>
    <scope>NUCLEOTIDE SEQUENCE [LARGE SCALE GENOMIC DNA]</scope>
    <source>
        <strain evidence="3 4">LV-8.1</strain>
    </source>
</reference>
<name>A0A417Z4G0_9LACO</name>
<evidence type="ECO:0000313" key="4">
    <source>
        <dbReference type="Proteomes" id="UP000284822"/>
    </source>
</evidence>
<protein>
    <submittedName>
        <fullName evidence="3">Glucose-1-dehydrogenase</fullName>
        <ecNumber evidence="3">1.1.1.47</ecNumber>
    </submittedName>
</protein>
<sequence>MYQDLNKQVVVVTGGSRGIGRSIGERLAQEGMKVVINYHSNREEAQTVVDKIKAHGGQAVAVQGDVSQESDVHNLLQTALQEFGRLDVWVNNAGVESYAPTEKVSLSDWQKVIDINLNGLFLGSMAAIRHFLQQDQVGNVINVSSVHEQIPWPGFTSYAVSKGGSKLFTQTVAMEYAKRNIRINAIAPGAIDTPINAEKFADEANKQDTIDLIPMARIGKPKEVAAAAAWLASQESSYVTGATIFVDGGMTLYPSFAEGKG</sequence>
<dbReference type="PANTHER" id="PTHR43639">
    <property type="entry name" value="OXIDOREDUCTASE, SHORT-CHAIN DEHYDROGENASE/REDUCTASE FAMILY (AFU_ORTHOLOGUE AFUA_5G02870)"/>
    <property type="match status" value="1"/>
</dbReference>
<dbReference type="NCBIfam" id="NF005559">
    <property type="entry name" value="PRK07231.1"/>
    <property type="match status" value="1"/>
</dbReference>
<dbReference type="InterPro" id="IPR020904">
    <property type="entry name" value="Sc_DH/Rdtase_CS"/>
</dbReference>
<dbReference type="Pfam" id="PF13561">
    <property type="entry name" value="adh_short_C2"/>
    <property type="match status" value="1"/>
</dbReference>
<proteinExistence type="inferred from homology"/>
<dbReference type="GO" id="GO:0047936">
    <property type="term" value="F:glucose 1-dehydrogenase [NAD(P)+] activity"/>
    <property type="evidence" value="ECO:0007669"/>
    <property type="project" value="UniProtKB-EC"/>
</dbReference>
<dbReference type="FunFam" id="3.40.50.720:FF:000084">
    <property type="entry name" value="Short-chain dehydrogenase reductase"/>
    <property type="match status" value="1"/>
</dbReference>
<dbReference type="SUPFAM" id="SSF51735">
    <property type="entry name" value="NAD(P)-binding Rossmann-fold domains"/>
    <property type="match status" value="1"/>
</dbReference>
<evidence type="ECO:0000256" key="1">
    <source>
        <dbReference type="ARBA" id="ARBA00006484"/>
    </source>
</evidence>
<dbReference type="InterPro" id="IPR002347">
    <property type="entry name" value="SDR_fam"/>
</dbReference>
<accession>A0A417Z4G0</accession>
<dbReference type="PRINTS" id="PR00080">
    <property type="entry name" value="SDRFAMILY"/>
</dbReference>
<dbReference type="PANTHER" id="PTHR43639:SF1">
    <property type="entry name" value="SHORT-CHAIN DEHYDROGENASE_REDUCTASE FAMILY PROTEIN"/>
    <property type="match status" value="1"/>
</dbReference>
<dbReference type="Gene3D" id="3.40.50.720">
    <property type="entry name" value="NAD(P)-binding Rossmann-like Domain"/>
    <property type="match status" value="1"/>
</dbReference>
<dbReference type="RefSeq" id="WP_118910979.1">
    <property type="nucleotide sequence ID" value="NZ_QOCS01000016.1"/>
</dbReference>
<dbReference type="NCBIfam" id="NF009466">
    <property type="entry name" value="PRK12826.1-2"/>
    <property type="match status" value="1"/>
</dbReference>
<dbReference type="NCBIfam" id="NF006493">
    <property type="entry name" value="PRK08936.1"/>
    <property type="match status" value="1"/>
</dbReference>
<dbReference type="AlphaFoldDB" id="A0A417Z4G0"/>
<dbReference type="Proteomes" id="UP000284822">
    <property type="component" value="Unassembled WGS sequence"/>
</dbReference>
<evidence type="ECO:0000313" key="3">
    <source>
        <dbReference type="EMBL" id="RHW45604.1"/>
    </source>
</evidence>
<dbReference type="PROSITE" id="PS00061">
    <property type="entry name" value="ADH_SHORT"/>
    <property type="match status" value="1"/>
</dbReference>
<dbReference type="EC" id="1.1.1.47" evidence="3"/>